<keyword evidence="2" id="KW-1185">Reference proteome</keyword>
<organism evidence="1 2">
    <name type="scientific">Paramuricea clavata</name>
    <name type="common">Red gorgonian</name>
    <name type="synonym">Violescent sea-whip</name>
    <dbReference type="NCBI Taxonomy" id="317549"/>
    <lineage>
        <taxon>Eukaryota</taxon>
        <taxon>Metazoa</taxon>
        <taxon>Cnidaria</taxon>
        <taxon>Anthozoa</taxon>
        <taxon>Octocorallia</taxon>
        <taxon>Malacalcyonacea</taxon>
        <taxon>Plexauridae</taxon>
        <taxon>Paramuricea</taxon>
    </lineage>
</organism>
<dbReference type="AlphaFoldDB" id="A0A7D9HJG9"/>
<gene>
    <name evidence="1" type="ORF">PACLA_8A066793</name>
</gene>
<feature type="non-terminal residue" evidence="1">
    <location>
        <position position="175"/>
    </location>
</feature>
<dbReference type="OrthoDB" id="5984809at2759"/>
<evidence type="ECO:0000313" key="2">
    <source>
        <dbReference type="Proteomes" id="UP001152795"/>
    </source>
</evidence>
<reference evidence="1" key="1">
    <citation type="submission" date="2020-04" db="EMBL/GenBank/DDBJ databases">
        <authorList>
            <person name="Alioto T."/>
            <person name="Alioto T."/>
            <person name="Gomez Garrido J."/>
        </authorList>
    </citation>
    <scope>NUCLEOTIDE SEQUENCE</scope>
    <source>
        <strain evidence="1">A484AB</strain>
    </source>
</reference>
<proteinExistence type="predicted"/>
<evidence type="ECO:0000313" key="1">
    <source>
        <dbReference type="EMBL" id="CAB3986045.1"/>
    </source>
</evidence>
<dbReference type="Proteomes" id="UP001152795">
    <property type="component" value="Unassembled WGS sequence"/>
</dbReference>
<protein>
    <submittedName>
        <fullName evidence="1">Uncharacterized protein</fullName>
    </submittedName>
</protein>
<accession>A0A7D9HJG9</accession>
<dbReference type="EMBL" id="CACRXK020000957">
    <property type="protein sequence ID" value="CAB3986045.1"/>
    <property type="molecule type" value="Genomic_DNA"/>
</dbReference>
<comment type="caution">
    <text evidence="1">The sequence shown here is derived from an EMBL/GenBank/DDBJ whole genome shotgun (WGS) entry which is preliminary data.</text>
</comment>
<sequence>MRGKITHRELCCEVGEIYDEIVHFRRNIFKIPFGRAGKDYITELTYWLKQFNSNAELNSIELKVFMILPSLILQKPSAKSKSKEHSSAIDRRLLLWRQGDVSLLMKEVRFIQKKFKSSRKARSMEDVSKTFAKLVMQGKITAAIKMLDKESSSGLCNLSPEVIKELKQKHPTAAE</sequence>
<name>A0A7D9HJG9_PARCT</name>